<dbReference type="InterPro" id="IPR036851">
    <property type="entry name" value="Chloroperoxidase-like_sf"/>
</dbReference>
<dbReference type="InterPro" id="IPR000028">
    <property type="entry name" value="Chloroperoxidase"/>
</dbReference>
<gene>
    <name evidence="10" type="ORF">QBC35DRAFT_522903</name>
</gene>
<evidence type="ECO:0000259" key="9">
    <source>
        <dbReference type="PROSITE" id="PS51405"/>
    </source>
</evidence>
<evidence type="ECO:0000256" key="3">
    <source>
        <dbReference type="ARBA" id="ARBA00022617"/>
    </source>
</evidence>
<keyword evidence="5" id="KW-0560">Oxidoreductase</keyword>
<protein>
    <submittedName>
        <fullName evidence="10">Chloroperoxidase</fullName>
    </submittedName>
</protein>
<dbReference type="Proteomes" id="UP001302126">
    <property type="component" value="Unassembled WGS sequence"/>
</dbReference>
<reference evidence="10" key="2">
    <citation type="submission" date="2023-05" db="EMBL/GenBank/DDBJ databases">
        <authorList>
            <consortium name="Lawrence Berkeley National Laboratory"/>
            <person name="Steindorff A."/>
            <person name="Hensen N."/>
            <person name="Bonometti L."/>
            <person name="Westerberg I."/>
            <person name="Brannstrom I.O."/>
            <person name="Guillou S."/>
            <person name="Cros-Aarteil S."/>
            <person name="Calhoun S."/>
            <person name="Haridas S."/>
            <person name="Kuo A."/>
            <person name="Mondo S."/>
            <person name="Pangilinan J."/>
            <person name="Riley R."/>
            <person name="Labutti K."/>
            <person name="Andreopoulos B."/>
            <person name="Lipzen A."/>
            <person name="Chen C."/>
            <person name="Yanf M."/>
            <person name="Daum C."/>
            <person name="Ng V."/>
            <person name="Clum A."/>
            <person name="Ohm R."/>
            <person name="Martin F."/>
            <person name="Silar P."/>
            <person name="Natvig D."/>
            <person name="Lalanne C."/>
            <person name="Gautier V."/>
            <person name="Ament-Velasquez S.L."/>
            <person name="Kruys A."/>
            <person name="Hutchinson M.I."/>
            <person name="Powell A.J."/>
            <person name="Barry K."/>
            <person name="Miller A.N."/>
            <person name="Grigoriev I.V."/>
            <person name="Debuchy R."/>
            <person name="Gladieux P."/>
            <person name="Thoren M.H."/>
            <person name="Johannesson H."/>
        </authorList>
    </citation>
    <scope>NUCLEOTIDE SEQUENCE</scope>
    <source>
        <strain evidence="10">PSN309</strain>
    </source>
</reference>
<evidence type="ECO:0000256" key="5">
    <source>
        <dbReference type="ARBA" id="ARBA00023002"/>
    </source>
</evidence>
<proteinExistence type="inferred from homology"/>
<comment type="cofactor">
    <cofactor evidence="1">
        <name>heme b</name>
        <dbReference type="ChEBI" id="CHEBI:60344"/>
    </cofactor>
</comment>
<evidence type="ECO:0000313" key="10">
    <source>
        <dbReference type="EMBL" id="KAK4188448.1"/>
    </source>
</evidence>
<dbReference type="Gene3D" id="1.10.489.10">
    <property type="entry name" value="Chloroperoxidase-like"/>
    <property type="match status" value="1"/>
</dbReference>
<keyword evidence="2" id="KW-0575">Peroxidase</keyword>
<keyword evidence="4" id="KW-0479">Metal-binding</keyword>
<dbReference type="PROSITE" id="PS51405">
    <property type="entry name" value="HEME_HALOPEROXIDASE"/>
    <property type="match status" value="1"/>
</dbReference>
<keyword evidence="6" id="KW-0408">Iron</keyword>
<dbReference type="GO" id="GO:0046872">
    <property type="term" value="F:metal ion binding"/>
    <property type="evidence" value="ECO:0007669"/>
    <property type="project" value="UniProtKB-KW"/>
</dbReference>
<comment type="similarity">
    <text evidence="7">Belongs to the chloroperoxidase family.</text>
</comment>
<comment type="caution">
    <text evidence="10">The sequence shown here is derived from an EMBL/GenBank/DDBJ whole genome shotgun (WGS) entry which is preliminary data.</text>
</comment>
<dbReference type="GO" id="GO:0004601">
    <property type="term" value="F:peroxidase activity"/>
    <property type="evidence" value="ECO:0007669"/>
    <property type="project" value="UniProtKB-KW"/>
</dbReference>
<evidence type="ECO:0000256" key="1">
    <source>
        <dbReference type="ARBA" id="ARBA00001970"/>
    </source>
</evidence>
<keyword evidence="11" id="KW-1185">Reference proteome</keyword>
<feature type="domain" description="Heme haloperoxidase family profile" evidence="9">
    <location>
        <begin position="10"/>
        <end position="232"/>
    </location>
</feature>
<evidence type="ECO:0000256" key="6">
    <source>
        <dbReference type="ARBA" id="ARBA00023004"/>
    </source>
</evidence>
<feature type="region of interest" description="Disordered" evidence="8">
    <location>
        <begin position="1"/>
        <end position="28"/>
    </location>
</feature>
<evidence type="ECO:0000256" key="7">
    <source>
        <dbReference type="ARBA" id="ARBA00025795"/>
    </source>
</evidence>
<sequence length="267" mass="29071">MLYSVSTSPPGHEYRPPGPHDSRSPCPGLNSLANHGFLPRSGKNIDFAAFRFANKHGFNFAPDTLHDTFQAALDFNFSTTGNRSTFNLEDLKTHDTIEIDGSLSRNDFFFGDDLHFDPVIWATTANRLGLHDCVNTEADKFVTVETAAIARAARVRDAKVANPHFNASKAQQTGSPGTSALYLASLWNETAGAVPKTWVRSYFEKERLPYLLGYNPQARAEQNDSTIQNLAGRILGVNTGLPADCSGSNSAALSALGLRDVHGLFKV</sequence>
<evidence type="ECO:0000256" key="2">
    <source>
        <dbReference type="ARBA" id="ARBA00022559"/>
    </source>
</evidence>
<dbReference type="EMBL" id="MU864388">
    <property type="protein sequence ID" value="KAK4188448.1"/>
    <property type="molecule type" value="Genomic_DNA"/>
</dbReference>
<dbReference type="PANTHER" id="PTHR33577">
    <property type="entry name" value="STERIGMATOCYSTIN BIOSYNTHESIS PEROXIDASE STCC-RELATED"/>
    <property type="match status" value="1"/>
</dbReference>
<dbReference type="AlphaFoldDB" id="A0AAN6WU70"/>
<accession>A0AAN6WU70</accession>
<reference evidence="10" key="1">
    <citation type="journal article" date="2023" name="Mol. Phylogenet. Evol.">
        <title>Genome-scale phylogeny and comparative genomics of the fungal order Sordariales.</title>
        <authorList>
            <person name="Hensen N."/>
            <person name="Bonometti L."/>
            <person name="Westerberg I."/>
            <person name="Brannstrom I.O."/>
            <person name="Guillou S."/>
            <person name="Cros-Aarteil S."/>
            <person name="Calhoun S."/>
            <person name="Haridas S."/>
            <person name="Kuo A."/>
            <person name="Mondo S."/>
            <person name="Pangilinan J."/>
            <person name="Riley R."/>
            <person name="LaButti K."/>
            <person name="Andreopoulos B."/>
            <person name="Lipzen A."/>
            <person name="Chen C."/>
            <person name="Yan M."/>
            <person name="Daum C."/>
            <person name="Ng V."/>
            <person name="Clum A."/>
            <person name="Steindorff A."/>
            <person name="Ohm R.A."/>
            <person name="Martin F."/>
            <person name="Silar P."/>
            <person name="Natvig D.O."/>
            <person name="Lalanne C."/>
            <person name="Gautier V."/>
            <person name="Ament-Velasquez S.L."/>
            <person name="Kruys A."/>
            <person name="Hutchinson M.I."/>
            <person name="Powell A.J."/>
            <person name="Barry K."/>
            <person name="Miller A.N."/>
            <person name="Grigoriev I.V."/>
            <person name="Debuchy R."/>
            <person name="Gladieux P."/>
            <person name="Hiltunen Thoren M."/>
            <person name="Johannesson H."/>
        </authorList>
    </citation>
    <scope>NUCLEOTIDE SEQUENCE</scope>
    <source>
        <strain evidence="10">PSN309</strain>
    </source>
</reference>
<evidence type="ECO:0000256" key="4">
    <source>
        <dbReference type="ARBA" id="ARBA00022723"/>
    </source>
</evidence>
<keyword evidence="3" id="KW-0349">Heme</keyword>
<name>A0AAN6WU70_9PEZI</name>
<organism evidence="10 11">
    <name type="scientific">Podospora australis</name>
    <dbReference type="NCBI Taxonomy" id="1536484"/>
    <lineage>
        <taxon>Eukaryota</taxon>
        <taxon>Fungi</taxon>
        <taxon>Dikarya</taxon>
        <taxon>Ascomycota</taxon>
        <taxon>Pezizomycotina</taxon>
        <taxon>Sordariomycetes</taxon>
        <taxon>Sordariomycetidae</taxon>
        <taxon>Sordariales</taxon>
        <taxon>Podosporaceae</taxon>
        <taxon>Podospora</taxon>
    </lineage>
</organism>
<feature type="compositionally biased region" description="Basic and acidic residues" evidence="8">
    <location>
        <begin position="12"/>
        <end position="23"/>
    </location>
</feature>
<dbReference type="SUPFAM" id="SSF47571">
    <property type="entry name" value="Cloroperoxidase"/>
    <property type="match status" value="1"/>
</dbReference>
<evidence type="ECO:0000313" key="11">
    <source>
        <dbReference type="Proteomes" id="UP001302126"/>
    </source>
</evidence>
<dbReference type="Pfam" id="PF01328">
    <property type="entry name" value="Peroxidase_2"/>
    <property type="match status" value="1"/>
</dbReference>
<dbReference type="PANTHER" id="PTHR33577:SF19">
    <property type="entry name" value="HEME HALOPEROXIDASE FAMILY PROFILE DOMAIN-CONTAINING PROTEIN-RELATED"/>
    <property type="match status" value="1"/>
</dbReference>
<evidence type="ECO:0000256" key="8">
    <source>
        <dbReference type="SAM" id="MobiDB-lite"/>
    </source>
</evidence>